<dbReference type="InterPro" id="IPR002126">
    <property type="entry name" value="Cadherin-like_dom"/>
</dbReference>
<protein>
    <recommendedName>
        <fullName evidence="15">Cadherin domain-containing protein</fullName>
    </recommendedName>
</protein>
<dbReference type="SMART" id="SM00112">
    <property type="entry name" value="CA"/>
    <property type="match status" value="6"/>
</dbReference>
<dbReference type="PROSITE" id="PS50268">
    <property type="entry name" value="CADHERIN_2"/>
    <property type="match status" value="6"/>
</dbReference>
<dbReference type="InterPro" id="IPR020894">
    <property type="entry name" value="Cadherin_CS"/>
</dbReference>
<evidence type="ECO:0000256" key="9">
    <source>
        <dbReference type="ARBA" id="ARBA00022989"/>
    </source>
</evidence>
<dbReference type="PANTHER" id="PTHR24028">
    <property type="entry name" value="CADHERIN-87A"/>
    <property type="match status" value="1"/>
</dbReference>
<keyword evidence="6" id="KW-0677">Repeat</keyword>
<comment type="subcellular location">
    <subcellularLocation>
        <location evidence="2">Cell membrane</location>
        <topology evidence="2">Single-pass type I membrane protein</topology>
    </subcellularLocation>
</comment>
<sequence length="928" mass="101677">MALQSTAMSPVVETRFYCLLTVLYLCLVDLPSAQITYSISEEANKGAAVGNIAKDFNLNTEDLQSRDFQIVSSSNKKFFKVNMKTGALIVNDRIDREELCGVNENCVLNLEAIVKHPVNLYRFEVNVLDINDNSPLFNDERLFLNITEDAPVGDRYFLPNAVDMDVGSNSVKTYSLASNEHFSLDMQNDREVISAELVLQKSLDRERESQINIILYAVDGGKPPKSGTLQITVNVQDINDNKPLFSKSLYKARVDEHARIGSSVITVSATDPDEGSNGEIRYSFIGHNAQHAGMFSINAESGAITVNGQLDHEEHSAVELRVQATDKGASPKSTYCKVLVEITDVNDNAPVILVTPLSESVREDSERGTAVALVAVSDQDRGKNGVVQCSIAGSSDFQLNPSYKNHYSLEVNGPLDRERTSLYNITIKATDEGVPPLSSTTMLTIHISDMNDNAPQFAERWIRIYVKENSPVGSAIATVTAHDSDLGENAKVTYSFAETKNEGRLASKFLNLNALTGEIHSAQTFNYEEMKTFQFQLEARDSGEPPMSSNVTVTVFVLDDNDNSPVILPPYSDQGSVNSENIPYSAEAGYFVAKIRAVDADSGYNALLSYHITEPKGTNLFRIGTSSGEIRTKRRMSDSDLKTHPLVVTVSDHGEPNLSATVSIDIVVVESEADVQKPLRFVPVQDEALSTINMYLFIAIVSVSAIFLVSLVTLMAVKCHRTDGIFSSCSAPMVTTHPDGSWAYSKTTQQYDVCFSSDTLKSDVVVFPSPFPPADAELISIDGGDTFRQTQTLPSTTKTVYSVTEEVNTGTVIGNVAKDLNLNVQELESRMFQIVPGTYSQYFKYDVCFSSDTLKSDVIVLPSPFAPGEGDLISIDGGDTCKRTQTLPTPQKVCDVIETFQMIYCCCGVLQEAQTVGELVLQCFLCIV</sequence>
<keyword evidence="4 13" id="KW-0812">Transmembrane</keyword>
<evidence type="ECO:0000256" key="11">
    <source>
        <dbReference type="ARBA" id="ARBA00023180"/>
    </source>
</evidence>
<dbReference type="CDD" id="cd11304">
    <property type="entry name" value="Cadherin_repeat"/>
    <property type="match status" value="6"/>
</dbReference>
<dbReference type="FunFam" id="2.60.40.60:FF:000001">
    <property type="entry name" value="Protocadherin alpha 2"/>
    <property type="match status" value="1"/>
</dbReference>
<feature type="domain" description="Cadherin" evidence="15">
    <location>
        <begin position="31"/>
        <end position="137"/>
    </location>
</feature>
<feature type="domain" description="Cadherin" evidence="15">
    <location>
        <begin position="246"/>
        <end position="352"/>
    </location>
</feature>
<feature type="signal peptide" evidence="14">
    <location>
        <begin position="1"/>
        <end position="33"/>
    </location>
</feature>
<comment type="caution">
    <text evidence="16">The sequence shown here is derived from an EMBL/GenBank/DDBJ whole genome shotgun (WGS) entry which is preliminary data.</text>
</comment>
<evidence type="ECO:0000256" key="4">
    <source>
        <dbReference type="ARBA" id="ARBA00022692"/>
    </source>
</evidence>
<dbReference type="Pfam" id="PF16492">
    <property type="entry name" value="Cadherin_C_2"/>
    <property type="match status" value="1"/>
</dbReference>
<evidence type="ECO:0000256" key="7">
    <source>
        <dbReference type="ARBA" id="ARBA00022837"/>
    </source>
</evidence>
<gene>
    <name evidence="16" type="ORF">ACEWY4_009220</name>
</gene>
<dbReference type="FunFam" id="2.60.40.60:FF:000006">
    <property type="entry name" value="Protocadherin alpha 2"/>
    <property type="match status" value="1"/>
</dbReference>
<evidence type="ECO:0000256" key="3">
    <source>
        <dbReference type="ARBA" id="ARBA00022475"/>
    </source>
</evidence>
<keyword evidence="8" id="KW-0130">Cell adhesion</keyword>
<feature type="domain" description="Cadherin" evidence="15">
    <location>
        <begin position="138"/>
        <end position="245"/>
    </location>
</feature>
<feature type="chain" id="PRO_5044798817" description="Cadherin domain-containing protein" evidence="14">
    <location>
        <begin position="34"/>
        <end position="928"/>
    </location>
</feature>
<keyword evidence="11" id="KW-0325">Glycoprotein</keyword>
<keyword evidence="5 14" id="KW-0732">Signal</keyword>
<dbReference type="GO" id="GO:0009653">
    <property type="term" value="P:anatomical structure morphogenesis"/>
    <property type="evidence" value="ECO:0007669"/>
    <property type="project" value="UniProtKB-ARBA"/>
</dbReference>
<comment type="function">
    <text evidence="1">Potential calcium-dependent cell-adhesion protein. May be involved in the establishment and maintenance of specific neuronal connections in the brain.</text>
</comment>
<evidence type="ECO:0000259" key="15">
    <source>
        <dbReference type="PROSITE" id="PS50268"/>
    </source>
</evidence>
<feature type="transmembrane region" description="Helical" evidence="13">
    <location>
        <begin position="694"/>
        <end position="717"/>
    </location>
</feature>
<proteinExistence type="predicted"/>
<feature type="domain" description="Cadherin" evidence="15">
    <location>
        <begin position="582"/>
        <end position="680"/>
    </location>
</feature>
<evidence type="ECO:0000256" key="1">
    <source>
        <dbReference type="ARBA" id="ARBA00003436"/>
    </source>
</evidence>
<dbReference type="GO" id="GO:0005509">
    <property type="term" value="F:calcium ion binding"/>
    <property type="evidence" value="ECO:0007669"/>
    <property type="project" value="UniProtKB-UniRule"/>
</dbReference>
<organism evidence="16 17">
    <name type="scientific">Coilia grayii</name>
    <name type="common">Gray's grenadier anchovy</name>
    <dbReference type="NCBI Taxonomy" id="363190"/>
    <lineage>
        <taxon>Eukaryota</taxon>
        <taxon>Metazoa</taxon>
        <taxon>Chordata</taxon>
        <taxon>Craniata</taxon>
        <taxon>Vertebrata</taxon>
        <taxon>Euteleostomi</taxon>
        <taxon>Actinopterygii</taxon>
        <taxon>Neopterygii</taxon>
        <taxon>Teleostei</taxon>
        <taxon>Clupei</taxon>
        <taxon>Clupeiformes</taxon>
        <taxon>Clupeoidei</taxon>
        <taxon>Engraulidae</taxon>
        <taxon>Coilinae</taxon>
        <taxon>Coilia</taxon>
    </lineage>
</organism>
<evidence type="ECO:0000256" key="10">
    <source>
        <dbReference type="ARBA" id="ARBA00023136"/>
    </source>
</evidence>
<dbReference type="InterPro" id="IPR013164">
    <property type="entry name" value="Cadherin_N"/>
</dbReference>
<dbReference type="GO" id="GO:0007155">
    <property type="term" value="P:cell adhesion"/>
    <property type="evidence" value="ECO:0007669"/>
    <property type="project" value="UniProtKB-KW"/>
</dbReference>
<dbReference type="PRINTS" id="PR00205">
    <property type="entry name" value="CADHERIN"/>
</dbReference>
<dbReference type="InterPro" id="IPR015919">
    <property type="entry name" value="Cadherin-like_sf"/>
</dbReference>
<feature type="domain" description="Cadherin" evidence="15">
    <location>
        <begin position="458"/>
        <end position="567"/>
    </location>
</feature>
<dbReference type="InterPro" id="IPR032455">
    <property type="entry name" value="Cadherin_C"/>
</dbReference>
<evidence type="ECO:0000313" key="16">
    <source>
        <dbReference type="EMBL" id="KAL2094501.1"/>
    </source>
</evidence>
<keyword evidence="9 13" id="KW-1133">Transmembrane helix</keyword>
<dbReference type="AlphaFoldDB" id="A0ABD1K638"/>
<dbReference type="EMBL" id="JBHFQA010000008">
    <property type="protein sequence ID" value="KAL2094501.1"/>
    <property type="molecule type" value="Genomic_DNA"/>
</dbReference>
<dbReference type="Gene3D" id="2.60.40.60">
    <property type="entry name" value="Cadherins"/>
    <property type="match status" value="7"/>
</dbReference>
<keyword evidence="3" id="KW-1003">Cell membrane</keyword>
<dbReference type="SUPFAM" id="SSF49313">
    <property type="entry name" value="Cadherin-like"/>
    <property type="match status" value="6"/>
</dbReference>
<evidence type="ECO:0000256" key="5">
    <source>
        <dbReference type="ARBA" id="ARBA00022729"/>
    </source>
</evidence>
<dbReference type="Proteomes" id="UP001591681">
    <property type="component" value="Unassembled WGS sequence"/>
</dbReference>
<evidence type="ECO:0000256" key="2">
    <source>
        <dbReference type="ARBA" id="ARBA00004251"/>
    </source>
</evidence>
<dbReference type="PANTHER" id="PTHR24028:SF32">
    <property type="entry name" value="CADHERIN-RELATED NEURONAL RECEPTOR VARIABLE 10-RELATED"/>
    <property type="match status" value="1"/>
</dbReference>
<evidence type="ECO:0000313" key="17">
    <source>
        <dbReference type="Proteomes" id="UP001591681"/>
    </source>
</evidence>
<dbReference type="FunFam" id="2.60.40.60:FF:000007">
    <property type="entry name" value="Protocadherin alpha 2"/>
    <property type="match status" value="1"/>
</dbReference>
<dbReference type="Pfam" id="PF08266">
    <property type="entry name" value="Cadherin_2"/>
    <property type="match status" value="2"/>
</dbReference>
<name>A0ABD1K638_9TELE</name>
<keyword evidence="17" id="KW-1185">Reference proteome</keyword>
<keyword evidence="10 13" id="KW-0472">Membrane</keyword>
<dbReference type="PROSITE" id="PS00232">
    <property type="entry name" value="CADHERIN_1"/>
    <property type="match status" value="3"/>
</dbReference>
<dbReference type="FunFam" id="2.60.40.60:FF:000002">
    <property type="entry name" value="Protocadherin alpha 2"/>
    <property type="match status" value="1"/>
</dbReference>
<evidence type="ECO:0000256" key="14">
    <source>
        <dbReference type="SAM" id="SignalP"/>
    </source>
</evidence>
<evidence type="ECO:0000256" key="6">
    <source>
        <dbReference type="ARBA" id="ARBA00022737"/>
    </source>
</evidence>
<dbReference type="GO" id="GO:0005886">
    <property type="term" value="C:plasma membrane"/>
    <property type="evidence" value="ECO:0007669"/>
    <property type="project" value="UniProtKB-SubCell"/>
</dbReference>
<evidence type="ECO:0000256" key="12">
    <source>
        <dbReference type="PROSITE-ProRule" id="PRU00043"/>
    </source>
</evidence>
<evidence type="ECO:0000256" key="8">
    <source>
        <dbReference type="ARBA" id="ARBA00022889"/>
    </source>
</evidence>
<accession>A0ABD1K638</accession>
<dbReference type="FunFam" id="2.60.40.60:FF:000004">
    <property type="entry name" value="Protocadherin 1 gamma 2"/>
    <property type="match status" value="1"/>
</dbReference>
<dbReference type="InterPro" id="IPR050174">
    <property type="entry name" value="Protocadherin/Cadherin-CA"/>
</dbReference>
<reference evidence="16 17" key="1">
    <citation type="submission" date="2024-09" db="EMBL/GenBank/DDBJ databases">
        <title>A chromosome-level genome assembly of Gray's grenadier anchovy, Coilia grayii.</title>
        <authorList>
            <person name="Fu Z."/>
        </authorList>
    </citation>
    <scope>NUCLEOTIDE SEQUENCE [LARGE SCALE GENOMIC DNA]</scope>
    <source>
        <strain evidence="16">G4</strain>
        <tissue evidence="16">Muscle</tissue>
    </source>
</reference>
<dbReference type="Pfam" id="PF00028">
    <property type="entry name" value="Cadherin"/>
    <property type="match status" value="5"/>
</dbReference>
<keyword evidence="7 12" id="KW-0106">Calcium</keyword>
<dbReference type="FunFam" id="2.60.40.60:FF:000129">
    <property type="entry name" value="protocadherin alpha-C2 isoform X1"/>
    <property type="match status" value="1"/>
</dbReference>
<feature type="domain" description="Cadherin" evidence="15">
    <location>
        <begin position="353"/>
        <end position="457"/>
    </location>
</feature>
<evidence type="ECO:0000256" key="13">
    <source>
        <dbReference type="SAM" id="Phobius"/>
    </source>
</evidence>